<evidence type="ECO:0000256" key="3">
    <source>
        <dbReference type="ARBA" id="ARBA00022692"/>
    </source>
</evidence>
<reference evidence="11 12" key="1">
    <citation type="submission" date="2024-06" db="EMBL/GenBank/DDBJ databases">
        <title>Genomic Encyclopedia of Type Strains, Phase V (KMG-V): Genome sequencing to study the core and pangenomes of soil and plant-associated prokaryotes.</title>
        <authorList>
            <person name="Whitman W."/>
        </authorList>
    </citation>
    <scope>NUCLEOTIDE SEQUENCE [LARGE SCALE GENOMIC DNA]</scope>
    <source>
        <strain evidence="11 12">NE40</strain>
    </source>
</reference>
<comment type="subcellular location">
    <subcellularLocation>
        <location evidence="8">Cell outer membrane</location>
    </subcellularLocation>
    <subcellularLocation>
        <location evidence="1">Membrane</location>
    </subcellularLocation>
</comment>
<feature type="domain" description="POTRA" evidence="10">
    <location>
        <begin position="22"/>
        <end position="89"/>
    </location>
</feature>
<dbReference type="InterPro" id="IPR000184">
    <property type="entry name" value="Bac_surfAg_D15"/>
</dbReference>
<dbReference type="Pfam" id="PF01103">
    <property type="entry name" value="Omp85"/>
    <property type="match status" value="1"/>
</dbReference>
<evidence type="ECO:0000313" key="12">
    <source>
        <dbReference type="Proteomes" id="UP001549366"/>
    </source>
</evidence>
<dbReference type="Gene3D" id="3.10.20.310">
    <property type="entry name" value="membrane protein fhac"/>
    <property type="match status" value="5"/>
</dbReference>
<dbReference type="EMBL" id="JBEWTB010000002">
    <property type="protein sequence ID" value="MET4759094.1"/>
    <property type="molecule type" value="Genomic_DNA"/>
</dbReference>
<name>A0ABV2SP32_9GAMM</name>
<keyword evidence="5 8" id="KW-0677">Repeat</keyword>
<feature type="domain" description="POTRA" evidence="10">
    <location>
        <begin position="264"/>
        <end position="342"/>
    </location>
</feature>
<proteinExistence type="inferred from homology"/>
<keyword evidence="4 8" id="KW-0732">Signal</keyword>
<dbReference type="InterPro" id="IPR039910">
    <property type="entry name" value="D15-like"/>
</dbReference>
<keyword evidence="3 8" id="KW-0812">Transmembrane</keyword>
<keyword evidence="6 8" id="KW-0472">Membrane</keyword>
<evidence type="ECO:0000256" key="8">
    <source>
        <dbReference type="HAMAP-Rule" id="MF_01430"/>
    </source>
</evidence>
<sequence length="785" mass="86401" precursor="true">MKRSLLSLLIGSMAYASGANAFVVSDIRIDGLQRVSAGTVFNSLPIEVGDDVLSPQIAEAAKSLFRTGYFNDIQMGRDGDVLVVSVVERPSISEIKIEGNKAIKTDDLMNGLRSSGLSEGEIFQQATLEAIRLELERQYVSQGRYGASISADVEALPRNRVKLTINVKEGKVATIRHINVVGNTVFPQDEVQGLFELKETGMFSFFGSSDKYSREKLSGDLERLRSHYLDRGYINFNVRSTQVSISPDKQSVFITVNIDEGEKYTINEVNLSGDLIIGEEEARNLVLAKPEQTFSRRVITTTEEILSRRLGNEGYTFANVSGIPTPDHENKTVDLTFFVDPGRRAYVRRINFSGNTKTEDEVLRREMRQMEGGSANTENIEQSKVRLERLGFFRQVDVETPPVPGSSDQIDVNYTVEEQPSGSITASVGYSQSDGLLLGGSVSQSNFLGTGNNVSVGLNKSDVSQLYNFSFTDPYYTVDGVSRGFGLYYRTYDYDDSDISSYAADTWGTDVRFGYPISETQSINFSAGVEGTKISTGTDTPQYIRDYIASEGNQFTNVQGTIGWSESELNRGLLPTRGYSQSASAQVTIPGSDVTFYKLNYRAQYFQPLTKSLTARFAGRIGYIGGYGSTDDIPFFEHYYGGGFASVRGYKDNTLGPKAKEYNGSSYNSIGGDVIFEGTAEILFPMPFVSDQRSMRTSLFLDFGNVFDTSCSGKKSSSNPGVEPFRGDDIVDCYSPDLSQLRYSVGLGLTWITPLGPLTFSLAKALNAEGEDETQVFQFSLGAPF</sequence>
<dbReference type="PANTHER" id="PTHR12815">
    <property type="entry name" value="SORTING AND ASSEMBLY MACHINERY SAMM50 PROTEIN FAMILY MEMBER"/>
    <property type="match status" value="1"/>
</dbReference>
<evidence type="ECO:0000256" key="1">
    <source>
        <dbReference type="ARBA" id="ARBA00004370"/>
    </source>
</evidence>
<keyword evidence="12" id="KW-1185">Reference proteome</keyword>
<dbReference type="InterPro" id="IPR010827">
    <property type="entry name" value="BamA/TamA_POTRA"/>
</dbReference>
<dbReference type="NCBIfam" id="TIGR03303">
    <property type="entry name" value="OM_YaeT"/>
    <property type="match status" value="1"/>
</dbReference>
<protein>
    <recommendedName>
        <fullName evidence="8 9">Outer membrane protein assembly factor BamA</fullName>
    </recommendedName>
</protein>
<evidence type="ECO:0000256" key="7">
    <source>
        <dbReference type="ARBA" id="ARBA00023237"/>
    </source>
</evidence>
<evidence type="ECO:0000259" key="10">
    <source>
        <dbReference type="PROSITE" id="PS51779"/>
    </source>
</evidence>
<feature type="domain" description="POTRA" evidence="10">
    <location>
        <begin position="173"/>
        <end position="261"/>
    </location>
</feature>
<feature type="domain" description="POTRA" evidence="10">
    <location>
        <begin position="345"/>
        <end position="419"/>
    </location>
</feature>
<evidence type="ECO:0000313" key="11">
    <source>
        <dbReference type="EMBL" id="MET4759094.1"/>
    </source>
</evidence>
<feature type="signal peptide" evidence="8">
    <location>
        <begin position="1"/>
        <end position="21"/>
    </location>
</feature>
<evidence type="ECO:0000256" key="9">
    <source>
        <dbReference type="NCBIfam" id="TIGR03303"/>
    </source>
</evidence>
<dbReference type="Gene3D" id="2.40.160.50">
    <property type="entry name" value="membrane protein fhac: a member of the omp85/tpsb transporter family"/>
    <property type="match status" value="1"/>
</dbReference>
<dbReference type="HAMAP" id="MF_01430">
    <property type="entry name" value="OM_assembly_BamA"/>
    <property type="match status" value="1"/>
</dbReference>
<evidence type="ECO:0000256" key="5">
    <source>
        <dbReference type="ARBA" id="ARBA00022737"/>
    </source>
</evidence>
<dbReference type="InterPro" id="IPR034746">
    <property type="entry name" value="POTRA"/>
</dbReference>
<comment type="similarity">
    <text evidence="8">Belongs to the BamA family.</text>
</comment>
<feature type="chain" id="PRO_5044914089" description="Outer membrane protein assembly factor BamA" evidence="8">
    <location>
        <begin position="22"/>
        <end position="785"/>
    </location>
</feature>
<dbReference type="PROSITE" id="PS51779">
    <property type="entry name" value="POTRA"/>
    <property type="match status" value="5"/>
</dbReference>
<comment type="function">
    <text evidence="8">Part of the outer membrane protein assembly complex, which is involved in assembly and insertion of beta-barrel proteins into the outer membrane.</text>
</comment>
<dbReference type="PANTHER" id="PTHR12815:SF23">
    <property type="entry name" value="OUTER MEMBRANE PROTEIN ASSEMBLY FACTOR BAMA"/>
    <property type="match status" value="1"/>
</dbReference>
<organism evidence="11 12">
    <name type="scientific">Endozoicomonas lisbonensis</name>
    <dbReference type="NCBI Taxonomy" id="3120522"/>
    <lineage>
        <taxon>Bacteria</taxon>
        <taxon>Pseudomonadati</taxon>
        <taxon>Pseudomonadota</taxon>
        <taxon>Gammaproteobacteria</taxon>
        <taxon>Oceanospirillales</taxon>
        <taxon>Endozoicomonadaceae</taxon>
        <taxon>Endozoicomonas</taxon>
    </lineage>
</organism>
<feature type="domain" description="POTRA" evidence="10">
    <location>
        <begin position="90"/>
        <end position="170"/>
    </location>
</feature>
<evidence type="ECO:0000256" key="2">
    <source>
        <dbReference type="ARBA" id="ARBA00022452"/>
    </source>
</evidence>
<dbReference type="PIRSF" id="PIRSF006076">
    <property type="entry name" value="OM_assembly_OMP85"/>
    <property type="match status" value="1"/>
</dbReference>
<evidence type="ECO:0000256" key="6">
    <source>
        <dbReference type="ARBA" id="ARBA00023136"/>
    </source>
</evidence>
<keyword evidence="2 8" id="KW-1134">Transmembrane beta strand</keyword>
<dbReference type="InterPro" id="IPR023707">
    <property type="entry name" value="OM_assembly_BamA"/>
</dbReference>
<dbReference type="Pfam" id="PF07244">
    <property type="entry name" value="POTRA"/>
    <property type="match status" value="4"/>
</dbReference>
<dbReference type="RefSeq" id="WP_354009116.1">
    <property type="nucleotide sequence ID" value="NZ_JBEWTA010000001.1"/>
</dbReference>
<evidence type="ECO:0000256" key="4">
    <source>
        <dbReference type="ARBA" id="ARBA00022729"/>
    </source>
</evidence>
<dbReference type="Proteomes" id="UP001549366">
    <property type="component" value="Unassembled WGS sequence"/>
</dbReference>
<keyword evidence="7 8" id="KW-0998">Cell outer membrane</keyword>
<comment type="caution">
    <text evidence="11">The sequence shown here is derived from an EMBL/GenBank/DDBJ whole genome shotgun (WGS) entry which is preliminary data.</text>
</comment>
<comment type="subunit">
    <text evidence="8">Part of the Bam complex.</text>
</comment>
<gene>
    <name evidence="8" type="primary">bamA</name>
    <name evidence="11" type="ORF">V5J35_004286</name>
</gene>
<accession>A0ABV2SP32</accession>